<evidence type="ECO:0000313" key="3">
    <source>
        <dbReference type="Proteomes" id="UP001303473"/>
    </source>
</evidence>
<evidence type="ECO:0000256" key="1">
    <source>
        <dbReference type="SAM" id="Coils"/>
    </source>
</evidence>
<keyword evidence="3" id="KW-1185">Reference proteome</keyword>
<reference evidence="3" key="1">
    <citation type="journal article" date="2023" name="Mol. Phylogenet. Evol.">
        <title>Genome-scale phylogeny and comparative genomics of the fungal order Sordariales.</title>
        <authorList>
            <person name="Hensen N."/>
            <person name="Bonometti L."/>
            <person name="Westerberg I."/>
            <person name="Brannstrom I.O."/>
            <person name="Guillou S."/>
            <person name="Cros-Aarteil S."/>
            <person name="Calhoun S."/>
            <person name="Haridas S."/>
            <person name="Kuo A."/>
            <person name="Mondo S."/>
            <person name="Pangilinan J."/>
            <person name="Riley R."/>
            <person name="LaButti K."/>
            <person name="Andreopoulos B."/>
            <person name="Lipzen A."/>
            <person name="Chen C."/>
            <person name="Yan M."/>
            <person name="Daum C."/>
            <person name="Ng V."/>
            <person name="Clum A."/>
            <person name="Steindorff A."/>
            <person name="Ohm R.A."/>
            <person name="Martin F."/>
            <person name="Silar P."/>
            <person name="Natvig D.O."/>
            <person name="Lalanne C."/>
            <person name="Gautier V."/>
            <person name="Ament-Velasquez S.L."/>
            <person name="Kruys A."/>
            <person name="Hutchinson M.I."/>
            <person name="Powell A.J."/>
            <person name="Barry K."/>
            <person name="Miller A.N."/>
            <person name="Grigoriev I.V."/>
            <person name="Debuchy R."/>
            <person name="Gladieux P."/>
            <person name="Hiltunen Thoren M."/>
            <person name="Johannesson H."/>
        </authorList>
    </citation>
    <scope>NUCLEOTIDE SEQUENCE [LARGE SCALE GENOMIC DNA]</scope>
    <source>
        <strain evidence="3">CBS 340.73</strain>
    </source>
</reference>
<comment type="caution">
    <text evidence="2">The sequence shown here is derived from an EMBL/GenBank/DDBJ whole genome shotgun (WGS) entry which is preliminary data.</text>
</comment>
<evidence type="ECO:0000313" key="2">
    <source>
        <dbReference type="EMBL" id="KAK3933919.1"/>
    </source>
</evidence>
<name>A0AAN6RYK8_9PEZI</name>
<organism evidence="2 3">
    <name type="scientific">Diplogelasinospora grovesii</name>
    <dbReference type="NCBI Taxonomy" id="303347"/>
    <lineage>
        <taxon>Eukaryota</taxon>
        <taxon>Fungi</taxon>
        <taxon>Dikarya</taxon>
        <taxon>Ascomycota</taxon>
        <taxon>Pezizomycotina</taxon>
        <taxon>Sordariomycetes</taxon>
        <taxon>Sordariomycetidae</taxon>
        <taxon>Sordariales</taxon>
        <taxon>Diplogelasinosporaceae</taxon>
        <taxon>Diplogelasinospora</taxon>
    </lineage>
</organism>
<proteinExistence type="predicted"/>
<feature type="coiled-coil region" evidence="1">
    <location>
        <begin position="22"/>
        <end position="49"/>
    </location>
</feature>
<evidence type="ECO:0008006" key="4">
    <source>
        <dbReference type="Google" id="ProtNLM"/>
    </source>
</evidence>
<accession>A0AAN6RYK8</accession>
<dbReference type="EMBL" id="MU854049">
    <property type="protein sequence ID" value="KAK3933919.1"/>
    <property type="molecule type" value="Genomic_DNA"/>
</dbReference>
<dbReference type="PANTHER" id="PTHR42070:SF1">
    <property type="entry name" value="FILAMENT ASSOCIATED PROTEIN, PUTATIVE (AFU_ORTHOLOGUE AFUA_8G06630)-RELATED"/>
    <property type="match status" value="1"/>
</dbReference>
<dbReference type="Proteomes" id="UP001303473">
    <property type="component" value="Unassembled WGS sequence"/>
</dbReference>
<keyword evidence="1" id="KW-0175">Coiled coil</keyword>
<protein>
    <recommendedName>
        <fullName evidence="4">BZIP domain-containing protein</fullName>
    </recommendedName>
</protein>
<dbReference type="CDD" id="cd14688">
    <property type="entry name" value="bZIP_YAP"/>
    <property type="match status" value="1"/>
</dbReference>
<gene>
    <name evidence="2" type="ORF">QBC46DRAFT_400959</name>
</gene>
<dbReference type="PANTHER" id="PTHR42070">
    <property type="entry name" value="FILAMENT ASSOCIATED PROTEIN, PUTATIVE (AFU_ORTHOLOGUE AFUA_8G06630)-RELATED"/>
    <property type="match status" value="1"/>
</dbReference>
<sequence>MPWKHKTAETKQRVRDNQRRFRARRDELLRDLQQRLDEHERLGIQATLEMQQAARHVARENERLRALLLRKGVSDAEVEEFLRCGDPNPVDDKPVHHQLARRAGAVPSYTFVT</sequence>
<dbReference type="AlphaFoldDB" id="A0AAN6RYK8"/>